<dbReference type="EMBL" id="CP045903">
    <property type="protein sequence ID" value="QQP39388.1"/>
    <property type="molecule type" value="Genomic_DNA"/>
</dbReference>
<protein>
    <submittedName>
        <fullName evidence="1">Uncharacterized protein</fullName>
    </submittedName>
</protein>
<feature type="non-terminal residue" evidence="1">
    <location>
        <position position="1"/>
    </location>
</feature>
<proteinExistence type="predicted"/>
<dbReference type="AlphaFoldDB" id="A0A7T8GWZ7"/>
<organism evidence="1 2">
    <name type="scientific">Caligus rogercresseyi</name>
    <name type="common">Sea louse</name>
    <dbReference type="NCBI Taxonomy" id="217165"/>
    <lineage>
        <taxon>Eukaryota</taxon>
        <taxon>Metazoa</taxon>
        <taxon>Ecdysozoa</taxon>
        <taxon>Arthropoda</taxon>
        <taxon>Crustacea</taxon>
        <taxon>Multicrustacea</taxon>
        <taxon>Hexanauplia</taxon>
        <taxon>Copepoda</taxon>
        <taxon>Siphonostomatoida</taxon>
        <taxon>Caligidae</taxon>
        <taxon>Caligus</taxon>
    </lineage>
</organism>
<accession>A0A7T8GWZ7</accession>
<reference evidence="2" key="1">
    <citation type="submission" date="2021-01" db="EMBL/GenBank/DDBJ databases">
        <title>Caligus Genome Assembly.</title>
        <authorList>
            <person name="Gallardo-Escarate C."/>
        </authorList>
    </citation>
    <scope>NUCLEOTIDE SEQUENCE [LARGE SCALE GENOMIC DNA]</scope>
</reference>
<evidence type="ECO:0000313" key="2">
    <source>
        <dbReference type="Proteomes" id="UP000595437"/>
    </source>
</evidence>
<name>A0A7T8GWZ7_CALRO</name>
<gene>
    <name evidence="1" type="ORF">FKW44_020259</name>
</gene>
<sequence>AFNIPTKYFLPKASMGAARNRMTTVSLRNACRDIKFKFRWTTDTRCRSS</sequence>
<keyword evidence="2" id="KW-1185">Reference proteome</keyword>
<evidence type="ECO:0000313" key="1">
    <source>
        <dbReference type="EMBL" id="QQP39388.1"/>
    </source>
</evidence>
<dbReference type="Proteomes" id="UP000595437">
    <property type="component" value="Chromosome 14"/>
</dbReference>